<comment type="caution">
    <text evidence="10">The sequence shown here is derived from an EMBL/GenBank/DDBJ whole genome shotgun (WGS) entry which is preliminary data.</text>
</comment>
<dbReference type="Gene3D" id="3.40.50.300">
    <property type="entry name" value="P-loop containing nucleotide triphosphate hydrolases"/>
    <property type="match status" value="1"/>
</dbReference>
<keyword evidence="6 7" id="KW-0472">Membrane</keyword>
<dbReference type="PROSITE" id="PS50929">
    <property type="entry name" value="ABC_TM1F"/>
    <property type="match status" value="1"/>
</dbReference>
<evidence type="ECO:0000256" key="6">
    <source>
        <dbReference type="ARBA" id="ARBA00023136"/>
    </source>
</evidence>
<dbReference type="InterPro" id="IPR011527">
    <property type="entry name" value="ABC1_TM_dom"/>
</dbReference>
<protein>
    <recommendedName>
        <fullName evidence="12">ATP-binding cassette subfamily C protein CydC</fullName>
    </recommendedName>
</protein>
<keyword evidence="3" id="KW-0547">Nucleotide-binding</keyword>
<dbReference type="SUPFAM" id="SSF90123">
    <property type="entry name" value="ABC transporter transmembrane region"/>
    <property type="match status" value="1"/>
</dbReference>
<dbReference type="Gene3D" id="1.20.1560.10">
    <property type="entry name" value="ABC transporter type 1, transmembrane domain"/>
    <property type="match status" value="1"/>
</dbReference>
<dbReference type="InterPro" id="IPR027417">
    <property type="entry name" value="P-loop_NTPase"/>
</dbReference>
<dbReference type="InterPro" id="IPR003593">
    <property type="entry name" value="AAA+_ATPase"/>
</dbReference>
<keyword evidence="2 7" id="KW-0812">Transmembrane</keyword>
<dbReference type="AlphaFoldDB" id="A0AA94EE62"/>
<evidence type="ECO:0000256" key="3">
    <source>
        <dbReference type="ARBA" id="ARBA00022741"/>
    </source>
</evidence>
<organism evidence="10 11">
    <name type="scientific">Idiomarina aquatica</name>
    <dbReference type="NCBI Taxonomy" id="1327752"/>
    <lineage>
        <taxon>Bacteria</taxon>
        <taxon>Pseudomonadati</taxon>
        <taxon>Pseudomonadota</taxon>
        <taxon>Gammaproteobacteria</taxon>
        <taxon>Alteromonadales</taxon>
        <taxon>Idiomarinaceae</taxon>
        <taxon>Idiomarina</taxon>
    </lineage>
</organism>
<sequence>MIRRDWRFLRPWLKQVKGTRWSLLLGLLLALATALFGIGLLSLSGWFITAAALYVAFDIYSPGAGIRFFAIARTVSRYVERLVNHDVVLALQARWRVALFKRLQAQPLGRLLRLRVADAVQQLTRNLDALDNLLLRLLLPGLVFTIASLLLALFWSFYNPVLAVLAIGGWLAVLLFSVRLAATTRTLAVQQLRVAERLRRSAMNTTESITELMAWNVYPDYEQALLQQADRQERLDNRQLLLQHRCLYKVEIFAQLLFLLVLGLVITEFEQGQLMSAEVIMLLLSAFAWQELATELPTQWGGYGKTLAAAKRLLRFAGQNEPEPATDAAHSGGNKFALILEQVRVMQAGRMVVDNVSAHLQAGKVHWIQGASGIGKTTLAEAIMGWRPLHSGSVSLRPAASTDAHVGYLTQQSEMFDDTLRANLNPSRQRLSDQDYWQVLKLLELDSLISSLPLALDTLVGSRGVMFSGGQRRRLALARVLLQNRPILLLDEPFAGLERPLAKRLLERLVKAYPDKTWLIISHIGPQQLNSPNVPDGERIQLASY</sequence>
<feature type="domain" description="ABC transmembrane type-1" evidence="9">
    <location>
        <begin position="24"/>
        <end position="287"/>
    </location>
</feature>
<evidence type="ECO:0008006" key="12">
    <source>
        <dbReference type="Google" id="ProtNLM"/>
    </source>
</evidence>
<dbReference type="InterPro" id="IPR036640">
    <property type="entry name" value="ABC1_TM_sf"/>
</dbReference>
<feature type="transmembrane region" description="Helical" evidence="7">
    <location>
        <begin position="161"/>
        <end position="182"/>
    </location>
</feature>
<dbReference type="InterPro" id="IPR017871">
    <property type="entry name" value="ABC_transporter-like_CS"/>
</dbReference>
<dbReference type="PANTHER" id="PTHR24221:SF653">
    <property type="entry name" value="TRANSPORT ATP-BINDING PROTEIN CYDC"/>
    <property type="match status" value="1"/>
</dbReference>
<dbReference type="GO" id="GO:0016887">
    <property type="term" value="F:ATP hydrolysis activity"/>
    <property type="evidence" value="ECO:0007669"/>
    <property type="project" value="InterPro"/>
</dbReference>
<dbReference type="PANTHER" id="PTHR24221">
    <property type="entry name" value="ATP-BINDING CASSETTE SUB-FAMILY B"/>
    <property type="match status" value="1"/>
</dbReference>
<evidence type="ECO:0000256" key="5">
    <source>
        <dbReference type="ARBA" id="ARBA00022989"/>
    </source>
</evidence>
<dbReference type="PROSITE" id="PS50893">
    <property type="entry name" value="ABC_TRANSPORTER_2"/>
    <property type="match status" value="1"/>
</dbReference>
<comment type="subcellular location">
    <subcellularLocation>
        <location evidence="1">Cell membrane</location>
        <topology evidence="1">Multi-pass membrane protein</topology>
    </subcellularLocation>
</comment>
<reference evidence="11" key="1">
    <citation type="journal article" date="2018" name="Front. Microbiol.">
        <title>Genome-Based Analysis Reveals the Taxonomy and Diversity of the Family Idiomarinaceae.</title>
        <authorList>
            <person name="Liu Y."/>
            <person name="Lai Q."/>
            <person name="Shao Z."/>
        </authorList>
    </citation>
    <scope>NUCLEOTIDE SEQUENCE [LARGE SCALE GENOMIC DNA]</scope>
    <source>
        <strain evidence="11">SN-14</strain>
    </source>
</reference>
<feature type="transmembrane region" description="Helical" evidence="7">
    <location>
        <begin position="246"/>
        <end position="266"/>
    </location>
</feature>
<dbReference type="SUPFAM" id="SSF52540">
    <property type="entry name" value="P-loop containing nucleoside triphosphate hydrolases"/>
    <property type="match status" value="1"/>
</dbReference>
<evidence type="ECO:0000259" key="9">
    <source>
        <dbReference type="PROSITE" id="PS50929"/>
    </source>
</evidence>
<dbReference type="PROSITE" id="PS00211">
    <property type="entry name" value="ABC_TRANSPORTER_1"/>
    <property type="match status" value="1"/>
</dbReference>
<dbReference type="SMART" id="SM00382">
    <property type="entry name" value="AAA"/>
    <property type="match status" value="1"/>
</dbReference>
<feature type="transmembrane region" description="Helical" evidence="7">
    <location>
        <begin position="133"/>
        <end position="155"/>
    </location>
</feature>
<keyword evidence="11" id="KW-1185">Reference proteome</keyword>
<dbReference type="RefSeq" id="WP_126820191.1">
    <property type="nucleotide sequence ID" value="NZ_PIPS01000003.1"/>
</dbReference>
<evidence type="ECO:0000259" key="8">
    <source>
        <dbReference type="PROSITE" id="PS50893"/>
    </source>
</evidence>
<evidence type="ECO:0000256" key="1">
    <source>
        <dbReference type="ARBA" id="ARBA00004651"/>
    </source>
</evidence>
<name>A0AA94EE62_9GAMM</name>
<evidence type="ECO:0000256" key="7">
    <source>
        <dbReference type="SAM" id="Phobius"/>
    </source>
</evidence>
<dbReference type="InterPro" id="IPR003439">
    <property type="entry name" value="ABC_transporter-like_ATP-bd"/>
</dbReference>
<dbReference type="GO" id="GO:0034040">
    <property type="term" value="F:ATPase-coupled lipid transmembrane transporter activity"/>
    <property type="evidence" value="ECO:0007669"/>
    <property type="project" value="TreeGrafter"/>
</dbReference>
<dbReference type="Pfam" id="PF00005">
    <property type="entry name" value="ABC_tran"/>
    <property type="match status" value="1"/>
</dbReference>
<gene>
    <name evidence="10" type="ORF">CWE23_10225</name>
</gene>
<dbReference type="GO" id="GO:0140359">
    <property type="term" value="F:ABC-type transporter activity"/>
    <property type="evidence" value="ECO:0007669"/>
    <property type="project" value="InterPro"/>
</dbReference>
<dbReference type="Proteomes" id="UP000286680">
    <property type="component" value="Unassembled WGS sequence"/>
</dbReference>
<dbReference type="GO" id="GO:0005524">
    <property type="term" value="F:ATP binding"/>
    <property type="evidence" value="ECO:0007669"/>
    <property type="project" value="UniProtKB-KW"/>
</dbReference>
<dbReference type="InterPro" id="IPR039421">
    <property type="entry name" value="Type_1_exporter"/>
</dbReference>
<feature type="domain" description="ABC transporter" evidence="8">
    <location>
        <begin position="338"/>
        <end position="543"/>
    </location>
</feature>
<accession>A0AA94EE62</accession>
<keyword evidence="4" id="KW-0067">ATP-binding</keyword>
<keyword evidence="5 7" id="KW-1133">Transmembrane helix</keyword>
<evidence type="ECO:0000256" key="4">
    <source>
        <dbReference type="ARBA" id="ARBA00022840"/>
    </source>
</evidence>
<feature type="transmembrane region" description="Helical" evidence="7">
    <location>
        <begin position="21"/>
        <end position="41"/>
    </location>
</feature>
<dbReference type="EMBL" id="PIPS01000003">
    <property type="protein sequence ID" value="RUO42464.1"/>
    <property type="molecule type" value="Genomic_DNA"/>
</dbReference>
<evidence type="ECO:0000256" key="2">
    <source>
        <dbReference type="ARBA" id="ARBA00022692"/>
    </source>
</evidence>
<evidence type="ECO:0000313" key="10">
    <source>
        <dbReference type="EMBL" id="RUO42464.1"/>
    </source>
</evidence>
<proteinExistence type="predicted"/>
<evidence type="ECO:0000313" key="11">
    <source>
        <dbReference type="Proteomes" id="UP000286680"/>
    </source>
</evidence>
<feature type="transmembrane region" description="Helical" evidence="7">
    <location>
        <begin position="47"/>
        <end position="70"/>
    </location>
</feature>
<dbReference type="GO" id="GO:0005886">
    <property type="term" value="C:plasma membrane"/>
    <property type="evidence" value="ECO:0007669"/>
    <property type="project" value="UniProtKB-SubCell"/>
</dbReference>